<dbReference type="EMBL" id="JACWMY010000012">
    <property type="protein sequence ID" value="MBD1366329.1"/>
    <property type="molecule type" value="Genomic_DNA"/>
</dbReference>
<evidence type="ECO:0008006" key="3">
    <source>
        <dbReference type="Google" id="ProtNLM"/>
    </source>
</evidence>
<sequence>MKRYLHASVIVSLFISACSPKPKADNFTRQFLEKYRLGIVKHFQAFKIANNSKGPSDLVGIYKSFCHIKELDPAIDYKIADSRYITAKATHKDEYYYDMYYELLHFKEPSKVNSVIKEIKEKNCVDPFNLKINRIYRIGENTIITVNYLDPGLIDGFEKFLLSEVNEDTKVEITDAQ</sequence>
<reference evidence="1 2" key="1">
    <citation type="submission" date="2020-09" db="EMBL/GenBank/DDBJ databases">
        <title>Novel species of Mucilaginibacter isolated from a glacier on the Tibetan Plateau.</title>
        <authorList>
            <person name="Liu Q."/>
            <person name="Xin Y.-H."/>
        </authorList>
    </citation>
    <scope>NUCLEOTIDE SEQUENCE [LARGE SCALE GENOMIC DNA]</scope>
    <source>
        <strain evidence="1 2">ZT4R22</strain>
    </source>
</reference>
<gene>
    <name evidence="1" type="ORF">IDJ77_21125</name>
</gene>
<dbReference type="RefSeq" id="WP_191190976.1">
    <property type="nucleotide sequence ID" value="NZ_JACWMY010000012.1"/>
</dbReference>
<keyword evidence="2" id="KW-1185">Reference proteome</keyword>
<organism evidence="1 2">
    <name type="scientific">Mucilaginibacter pankratovii</name>
    <dbReference type="NCBI Taxonomy" id="2772110"/>
    <lineage>
        <taxon>Bacteria</taxon>
        <taxon>Pseudomonadati</taxon>
        <taxon>Bacteroidota</taxon>
        <taxon>Sphingobacteriia</taxon>
        <taxon>Sphingobacteriales</taxon>
        <taxon>Sphingobacteriaceae</taxon>
        <taxon>Mucilaginibacter</taxon>
    </lineage>
</organism>
<dbReference type="PROSITE" id="PS51257">
    <property type="entry name" value="PROKAR_LIPOPROTEIN"/>
    <property type="match status" value="1"/>
</dbReference>
<protein>
    <recommendedName>
        <fullName evidence="3">Lipoprotein</fullName>
    </recommendedName>
</protein>
<dbReference type="Proteomes" id="UP000606600">
    <property type="component" value="Unassembled WGS sequence"/>
</dbReference>
<accession>A0ABR7WVK3</accession>
<name>A0ABR7WVK3_9SPHI</name>
<comment type="caution">
    <text evidence="1">The sequence shown here is derived from an EMBL/GenBank/DDBJ whole genome shotgun (WGS) entry which is preliminary data.</text>
</comment>
<evidence type="ECO:0000313" key="1">
    <source>
        <dbReference type="EMBL" id="MBD1366329.1"/>
    </source>
</evidence>
<evidence type="ECO:0000313" key="2">
    <source>
        <dbReference type="Proteomes" id="UP000606600"/>
    </source>
</evidence>
<proteinExistence type="predicted"/>